<dbReference type="AlphaFoldDB" id="A0A6N8IRF1"/>
<organism evidence="1 2">
    <name type="scientific">Ramlibacter pinisoli</name>
    <dbReference type="NCBI Taxonomy" id="2682844"/>
    <lineage>
        <taxon>Bacteria</taxon>
        <taxon>Pseudomonadati</taxon>
        <taxon>Pseudomonadota</taxon>
        <taxon>Betaproteobacteria</taxon>
        <taxon>Burkholderiales</taxon>
        <taxon>Comamonadaceae</taxon>
        <taxon>Ramlibacter</taxon>
    </lineage>
</organism>
<name>A0A6N8IRF1_9BURK</name>
<gene>
    <name evidence="1" type="ORF">GON04_07580</name>
</gene>
<sequence>MPDDLKFNRSRIEDPLAYAKDRAVRSWLFIVGDEFASMEGGMSYAQVQQAVEHTARVVSDPPRVLDLDLARQHVAALDVLPRPTLVSCRAGPRSSAVAYMYAGLKAGVTPAEVIHAAELDDAPFCAFEEYKTWVRSSMLALSGQPEA</sequence>
<protein>
    <submittedName>
        <fullName evidence="1">Uncharacterized protein</fullName>
    </submittedName>
</protein>
<reference evidence="1 2" key="1">
    <citation type="submission" date="2019-12" db="EMBL/GenBank/DDBJ databases">
        <authorList>
            <person name="Huq M.A."/>
        </authorList>
    </citation>
    <scope>NUCLEOTIDE SEQUENCE [LARGE SCALE GENOMIC DNA]</scope>
    <source>
        <strain evidence="1 2">MAH-25</strain>
    </source>
</reference>
<accession>A0A6N8IRF1</accession>
<evidence type="ECO:0000313" key="1">
    <source>
        <dbReference type="EMBL" id="MVQ29302.1"/>
    </source>
</evidence>
<dbReference type="InterPro" id="IPR029021">
    <property type="entry name" value="Prot-tyrosine_phosphatase-like"/>
</dbReference>
<dbReference type="Gene3D" id="3.90.190.10">
    <property type="entry name" value="Protein tyrosine phosphatase superfamily"/>
    <property type="match status" value="1"/>
</dbReference>
<dbReference type="RefSeq" id="WP_198349230.1">
    <property type="nucleotide sequence ID" value="NZ_WSEL01000003.1"/>
</dbReference>
<evidence type="ECO:0000313" key="2">
    <source>
        <dbReference type="Proteomes" id="UP000469385"/>
    </source>
</evidence>
<keyword evidence="2" id="KW-1185">Reference proteome</keyword>
<dbReference type="Proteomes" id="UP000469385">
    <property type="component" value="Unassembled WGS sequence"/>
</dbReference>
<dbReference type="EMBL" id="WSEL01000003">
    <property type="protein sequence ID" value="MVQ29302.1"/>
    <property type="molecule type" value="Genomic_DNA"/>
</dbReference>
<proteinExistence type="predicted"/>
<comment type="caution">
    <text evidence="1">The sequence shown here is derived from an EMBL/GenBank/DDBJ whole genome shotgun (WGS) entry which is preliminary data.</text>
</comment>